<evidence type="ECO:0000256" key="1">
    <source>
        <dbReference type="SAM" id="MobiDB-lite"/>
    </source>
</evidence>
<gene>
    <name evidence="3" type="ORF">BO83DRAFT_440237</name>
</gene>
<reference evidence="3" key="1">
    <citation type="submission" date="2016-12" db="EMBL/GenBank/DDBJ databases">
        <title>The genomes of Aspergillus section Nigri reveals drivers in fungal speciation.</title>
        <authorList>
            <consortium name="DOE Joint Genome Institute"/>
            <person name="Vesth T.C."/>
            <person name="Nybo J."/>
            <person name="Theobald S."/>
            <person name="Brandl J."/>
            <person name="Frisvad J.C."/>
            <person name="Nielsen K.F."/>
            <person name="Lyhne E.K."/>
            <person name="Kogle M.E."/>
            <person name="Kuo A."/>
            <person name="Riley R."/>
            <person name="Clum A."/>
            <person name="Nolan M."/>
            <person name="Lipzen A."/>
            <person name="Salamov A."/>
            <person name="Henrissat B."/>
            <person name="Wiebenga A."/>
            <person name="De vries R.P."/>
            <person name="Grigoriev I.V."/>
            <person name="Mortensen U.H."/>
            <person name="Andersen M.R."/>
            <person name="Baker S.E."/>
        </authorList>
    </citation>
    <scope>NUCLEOTIDE SEQUENCE</scope>
    <source>
        <strain evidence="3">CBS 122712</strain>
    </source>
</reference>
<dbReference type="OrthoDB" id="4496910at2759"/>
<comment type="caution">
    <text evidence="3">The sequence shown here is derived from an EMBL/GenBank/DDBJ whole genome shotgun (WGS) entry which is preliminary data.</text>
</comment>
<dbReference type="EMBL" id="MSFU01000026">
    <property type="protein sequence ID" value="PWY65924.1"/>
    <property type="molecule type" value="Genomic_DNA"/>
</dbReference>
<dbReference type="Proteomes" id="UP000246171">
    <property type="component" value="Unassembled WGS sequence"/>
</dbReference>
<keyword evidence="2" id="KW-0732">Signal</keyword>
<accession>A0A317UV89</accession>
<dbReference type="VEuPathDB" id="FungiDB:BO83DRAFT_440237"/>
<evidence type="ECO:0000313" key="4">
    <source>
        <dbReference type="Proteomes" id="UP000246171"/>
    </source>
</evidence>
<sequence length="81" mass="8399">MKTSLASAVILFTSVLAAPVPKKGNTPADSGNANANVDIPTGPGPVCTNTEICPYEAGDSQYARRQEPIPADLLASMLGRR</sequence>
<feature type="region of interest" description="Disordered" evidence="1">
    <location>
        <begin position="21"/>
        <end position="43"/>
    </location>
</feature>
<keyword evidence="4" id="KW-1185">Reference proteome</keyword>
<dbReference type="RefSeq" id="XP_025384798.1">
    <property type="nucleotide sequence ID" value="XM_025536239.1"/>
</dbReference>
<evidence type="ECO:0000256" key="2">
    <source>
        <dbReference type="SAM" id="SignalP"/>
    </source>
</evidence>
<proteinExistence type="predicted"/>
<feature type="chain" id="PRO_5016349469" evidence="2">
    <location>
        <begin position="18"/>
        <end position="81"/>
    </location>
</feature>
<evidence type="ECO:0000313" key="3">
    <source>
        <dbReference type="EMBL" id="PWY65924.1"/>
    </source>
</evidence>
<dbReference type="GeneID" id="37058201"/>
<dbReference type="AlphaFoldDB" id="A0A317UV89"/>
<protein>
    <submittedName>
        <fullName evidence="3">Uncharacterized protein</fullName>
    </submittedName>
</protein>
<name>A0A317UV89_ASPEC</name>
<feature type="signal peptide" evidence="2">
    <location>
        <begin position="1"/>
        <end position="17"/>
    </location>
</feature>
<organism evidence="3 4">
    <name type="scientific">Aspergillus eucalypticola (strain CBS 122712 / IBT 29274)</name>
    <dbReference type="NCBI Taxonomy" id="1448314"/>
    <lineage>
        <taxon>Eukaryota</taxon>
        <taxon>Fungi</taxon>
        <taxon>Dikarya</taxon>
        <taxon>Ascomycota</taxon>
        <taxon>Pezizomycotina</taxon>
        <taxon>Eurotiomycetes</taxon>
        <taxon>Eurotiomycetidae</taxon>
        <taxon>Eurotiales</taxon>
        <taxon>Aspergillaceae</taxon>
        <taxon>Aspergillus</taxon>
        <taxon>Aspergillus subgen. Circumdati</taxon>
    </lineage>
</organism>